<proteinExistence type="predicted"/>
<dbReference type="GeneID" id="24100434"/>
<name>J4GFF9_9APHY</name>
<protein>
    <submittedName>
        <fullName evidence="2">Uncharacterized protein</fullName>
    </submittedName>
</protein>
<organism evidence="2 3">
    <name type="scientific">Fibroporia radiculosa</name>
    <dbReference type="NCBI Taxonomy" id="599839"/>
    <lineage>
        <taxon>Eukaryota</taxon>
        <taxon>Fungi</taxon>
        <taxon>Dikarya</taxon>
        <taxon>Basidiomycota</taxon>
        <taxon>Agaricomycotina</taxon>
        <taxon>Agaricomycetes</taxon>
        <taxon>Polyporales</taxon>
        <taxon>Fibroporiaceae</taxon>
        <taxon>Fibroporia</taxon>
    </lineage>
</organism>
<reference evidence="2 3" key="1">
    <citation type="journal article" date="2012" name="Appl. Environ. Microbiol.">
        <title>Short-read sequencing for genomic analysis of the brown rot fungus Fibroporia radiculosa.</title>
        <authorList>
            <person name="Tang J.D."/>
            <person name="Perkins A.D."/>
            <person name="Sonstegard T.S."/>
            <person name="Schroeder S.G."/>
            <person name="Burgess S.C."/>
            <person name="Diehl S.V."/>
        </authorList>
    </citation>
    <scope>NUCLEOTIDE SEQUENCE [LARGE SCALE GENOMIC DNA]</scope>
    <source>
        <strain evidence="2 3">TFFH 294</strain>
    </source>
</reference>
<accession>J4GFF9</accession>
<dbReference type="EMBL" id="HE797195">
    <property type="protein sequence ID" value="CCM05523.1"/>
    <property type="molecule type" value="Genomic_DNA"/>
</dbReference>
<keyword evidence="3" id="KW-1185">Reference proteome</keyword>
<dbReference type="AlphaFoldDB" id="J4GFF9"/>
<dbReference type="OrthoDB" id="2774467at2759"/>
<evidence type="ECO:0000256" key="1">
    <source>
        <dbReference type="SAM" id="MobiDB-lite"/>
    </source>
</evidence>
<evidence type="ECO:0000313" key="3">
    <source>
        <dbReference type="Proteomes" id="UP000006352"/>
    </source>
</evidence>
<evidence type="ECO:0000313" key="2">
    <source>
        <dbReference type="EMBL" id="CCM05523.1"/>
    </source>
</evidence>
<feature type="compositionally biased region" description="Acidic residues" evidence="1">
    <location>
        <begin position="108"/>
        <end position="118"/>
    </location>
</feature>
<sequence>MPIHKKKYTTPNVQHFSLNPPGVKSYLTFHFKPRWDLLSRKDALAASKYVPYPTLPCVLIPIPDHPLRPPVMHYGWIADIDFLLELAKELNCVRMYMCSADLYGPDDDDLDEEDEDTVDKECADSAPAQELLTGTNKPERGSRESKVQYAARLAGWDEYRTLLNVVQIIAKGFDACPRTLSLSSTLFCDDTPIVISVFTNYDLDNTQLPTTDVLDELARRLGLQGNARWYLDSSKWRWDDNGQPY</sequence>
<dbReference type="HOGENOM" id="CLU_1073765_0_0_1"/>
<dbReference type="InParanoid" id="J4GFF9"/>
<gene>
    <name evidence="2" type="ORF">FIBRA_07749</name>
</gene>
<dbReference type="Proteomes" id="UP000006352">
    <property type="component" value="Unassembled WGS sequence"/>
</dbReference>
<dbReference type="RefSeq" id="XP_012184806.1">
    <property type="nucleotide sequence ID" value="XM_012329416.1"/>
</dbReference>
<feature type="region of interest" description="Disordered" evidence="1">
    <location>
        <begin position="108"/>
        <end position="144"/>
    </location>
</feature>